<dbReference type="PANTHER" id="PTHR11365">
    <property type="entry name" value="5-OXOPROLINASE RELATED"/>
    <property type="match status" value="1"/>
</dbReference>
<evidence type="ECO:0000313" key="2">
    <source>
        <dbReference type="EMBL" id="MBD3931168.1"/>
    </source>
</evidence>
<dbReference type="GO" id="GO:0006749">
    <property type="term" value="P:glutathione metabolic process"/>
    <property type="evidence" value="ECO:0007669"/>
    <property type="project" value="TreeGrafter"/>
</dbReference>
<feature type="domain" description="Hydantoinase B/oxoprolinase" evidence="1">
    <location>
        <begin position="14"/>
        <end position="534"/>
    </location>
</feature>
<dbReference type="Pfam" id="PF02538">
    <property type="entry name" value="Hydantoinase_B"/>
    <property type="match status" value="1"/>
</dbReference>
<dbReference type="AlphaFoldDB" id="A0A927IAD1"/>
<dbReference type="PANTHER" id="PTHR11365:SF23">
    <property type="entry name" value="HYPOTHETICAL 5-OXOPROLINASE (EUROFUNG)-RELATED"/>
    <property type="match status" value="1"/>
</dbReference>
<dbReference type="EMBL" id="JACXYU010000002">
    <property type="protein sequence ID" value="MBD3931168.1"/>
    <property type="molecule type" value="Genomic_DNA"/>
</dbReference>
<evidence type="ECO:0000259" key="1">
    <source>
        <dbReference type="Pfam" id="PF02538"/>
    </source>
</evidence>
<dbReference type="GO" id="GO:0005829">
    <property type="term" value="C:cytosol"/>
    <property type="evidence" value="ECO:0007669"/>
    <property type="project" value="TreeGrafter"/>
</dbReference>
<protein>
    <submittedName>
        <fullName evidence="2">Hydantoinase B/oxoprolinase family protein</fullName>
    </submittedName>
</protein>
<dbReference type="InterPro" id="IPR003692">
    <property type="entry name" value="Hydantoinase_B"/>
</dbReference>
<name>A0A927IAD1_9ACTN</name>
<gene>
    <name evidence="2" type="ORF">IF129_06290</name>
</gene>
<dbReference type="RefSeq" id="WP_191208474.1">
    <property type="nucleotide sequence ID" value="NZ_BAABKL010000032.1"/>
</dbReference>
<keyword evidence="3" id="KW-1185">Reference proteome</keyword>
<evidence type="ECO:0000313" key="3">
    <source>
        <dbReference type="Proteomes" id="UP000632289"/>
    </source>
</evidence>
<dbReference type="GO" id="GO:0017168">
    <property type="term" value="F:5-oxoprolinase (ATP-hydrolyzing) activity"/>
    <property type="evidence" value="ECO:0007669"/>
    <property type="project" value="TreeGrafter"/>
</dbReference>
<reference evidence="2" key="1">
    <citation type="submission" date="2020-09" db="EMBL/GenBank/DDBJ databases">
        <title>Secondary metabolite and genome analysis of marine Streptomyces chumphonensis KK1-2T.</title>
        <authorList>
            <person name="Phongsopitanun W."/>
            <person name="Kanchanasin P."/>
            <person name="Pittayakhajonwut P."/>
            <person name="Suwanborirux K."/>
            <person name="Tanasupawat S."/>
        </authorList>
    </citation>
    <scope>NUCLEOTIDE SEQUENCE</scope>
    <source>
        <strain evidence="2">KK1-2</strain>
    </source>
</reference>
<organism evidence="2 3">
    <name type="scientific">Streptomyces chumphonensis</name>
    <dbReference type="NCBI Taxonomy" id="1214925"/>
    <lineage>
        <taxon>Bacteria</taxon>
        <taxon>Bacillati</taxon>
        <taxon>Actinomycetota</taxon>
        <taxon>Actinomycetes</taxon>
        <taxon>Kitasatosporales</taxon>
        <taxon>Streptomycetaceae</taxon>
        <taxon>Streptomyces</taxon>
    </lineage>
</organism>
<dbReference type="InterPro" id="IPR045079">
    <property type="entry name" value="Oxoprolinase-like"/>
</dbReference>
<proteinExistence type="predicted"/>
<sequence length="577" mass="60795">MRPTTAAGPEDAVDPVTVEIIRNAVISAADDMNATLMRSSYTPIIYECGDCVVALLDDEHQVLGQSAGLPIFLGNLESCTRATEERFGRSVWRPGDVWILNDSYLGGTHLNDVTIFGPVFVEGELAGFTATRAHWIDVGSKDPGGSMDSVSIFQEGLRMGPQKLVEGGADVPGVLDTIATNVRFPYPTTGDMNAMVATVRTGQRRLAEIVARFGLATLRAARDEIFRQTERLERAVIEGVPDGVYTAEGFLDNDGIDLATPVPVRLRITVSGSDVEFDVTESADQTTGPVNCGAAQAVSACRVGYKLLVSPDVPGNGGSFRPLAVRVREGSVFGALPPAACQWYFSHLGLLIDLVAKALAPVLPDRVAAASHGDSMVVMFAGTDPRVARPYVSLEATLGGWGAWRGGDGQDALINNVNGSLKDLPVEVLEARYPLRVTRYRIRPDSGGAGRWRGGNGVVREYVALADCTVSLWFERSVTPAWGLAGGHDAVPPEVVVNPGRPDERRMLKCNGVALRAGDVVRCMTGGGGGYGDPAGRDPGAVRADVLDGQVSPAHAAATYGRVADASAGGTPGASQG</sequence>
<accession>A0A927IAD1</accession>
<dbReference type="Proteomes" id="UP000632289">
    <property type="component" value="Unassembled WGS sequence"/>
</dbReference>
<comment type="caution">
    <text evidence="2">The sequence shown here is derived from an EMBL/GenBank/DDBJ whole genome shotgun (WGS) entry which is preliminary data.</text>
</comment>